<dbReference type="PANTHER" id="PTHR43002">
    <property type="entry name" value="GLYCOGEN DEBRANCHING ENZYME"/>
    <property type="match status" value="1"/>
</dbReference>
<name>A0A379AAJ7_ENTAG</name>
<dbReference type="EMBL" id="UGSO01000001">
    <property type="protein sequence ID" value="SUB14618.1"/>
    <property type="molecule type" value="Genomic_DNA"/>
</dbReference>
<protein>
    <submittedName>
        <fullName evidence="2">Glycogen debranching enzyme</fullName>
        <ecNumber evidence="2">3.2.1.-</ecNumber>
    </submittedName>
</protein>
<proteinExistence type="predicted"/>
<evidence type="ECO:0000313" key="3">
    <source>
        <dbReference type="Proteomes" id="UP000254640"/>
    </source>
</evidence>
<gene>
    <name evidence="2" type="primary">glgX_3</name>
    <name evidence="2" type="ORF">NCTC9381_00468</name>
</gene>
<evidence type="ECO:0000256" key="1">
    <source>
        <dbReference type="ARBA" id="ARBA00023295"/>
    </source>
</evidence>
<accession>A0A379AAJ7</accession>
<organism evidence="2 3">
    <name type="scientific">Enterobacter agglomerans</name>
    <name type="common">Erwinia herbicola</name>
    <name type="synonym">Pantoea agglomerans</name>
    <dbReference type="NCBI Taxonomy" id="549"/>
    <lineage>
        <taxon>Bacteria</taxon>
        <taxon>Pseudomonadati</taxon>
        <taxon>Pseudomonadota</taxon>
        <taxon>Gammaproteobacteria</taxon>
        <taxon>Enterobacterales</taxon>
        <taxon>Erwiniaceae</taxon>
        <taxon>Pantoea</taxon>
        <taxon>Pantoea agglomerans group</taxon>
    </lineage>
</organism>
<dbReference type="Proteomes" id="UP000254640">
    <property type="component" value="Unassembled WGS sequence"/>
</dbReference>
<dbReference type="AlphaFoldDB" id="A0A379AAJ7"/>
<keyword evidence="2" id="KW-0378">Hydrolase</keyword>
<sequence length="75" mass="8290">MWCSTHTAELDEIGPTISMRGIDNASYYWLDEQGDYQNWTGCGNTLNIHHPSGDDVGFRGAALLGAGLPRRRLPL</sequence>
<dbReference type="GO" id="GO:0016798">
    <property type="term" value="F:hydrolase activity, acting on glycosyl bonds"/>
    <property type="evidence" value="ECO:0007669"/>
    <property type="project" value="UniProtKB-KW"/>
</dbReference>
<dbReference type="InterPro" id="IPR017853">
    <property type="entry name" value="GH"/>
</dbReference>
<keyword evidence="1 2" id="KW-0326">Glycosidase</keyword>
<reference evidence="2 3" key="1">
    <citation type="submission" date="2018-06" db="EMBL/GenBank/DDBJ databases">
        <authorList>
            <consortium name="Pathogen Informatics"/>
            <person name="Doyle S."/>
        </authorList>
    </citation>
    <scope>NUCLEOTIDE SEQUENCE [LARGE SCALE GENOMIC DNA]</scope>
    <source>
        <strain evidence="2 3">NCTC9381</strain>
    </source>
</reference>
<evidence type="ECO:0000313" key="2">
    <source>
        <dbReference type="EMBL" id="SUB14618.1"/>
    </source>
</evidence>
<keyword evidence="3" id="KW-1185">Reference proteome</keyword>
<dbReference type="SUPFAM" id="SSF51445">
    <property type="entry name" value="(Trans)glycosidases"/>
    <property type="match status" value="1"/>
</dbReference>
<dbReference type="EC" id="3.2.1.-" evidence="2"/>
<dbReference type="Gene3D" id="3.20.20.80">
    <property type="entry name" value="Glycosidases"/>
    <property type="match status" value="1"/>
</dbReference>